<name>A0A2W4YJ49_9CYAN</name>
<reference evidence="1 2" key="2">
    <citation type="submission" date="2018-06" db="EMBL/GenBank/DDBJ databases">
        <title>Metagenomic assembly of (sub)arctic Cyanobacteria and their associated microbiome from non-axenic cultures.</title>
        <authorList>
            <person name="Baurain D."/>
        </authorList>
    </citation>
    <scope>NUCLEOTIDE SEQUENCE [LARGE SCALE GENOMIC DNA]</scope>
    <source>
        <strain evidence="1">ULC027bin1</strain>
    </source>
</reference>
<dbReference type="AlphaFoldDB" id="A0A2W4YJ49"/>
<comment type="caution">
    <text evidence="1">The sequence shown here is derived from an EMBL/GenBank/DDBJ whole genome shotgun (WGS) entry which is preliminary data.</text>
</comment>
<reference evidence="2" key="1">
    <citation type="submission" date="2018-04" db="EMBL/GenBank/DDBJ databases">
        <authorList>
            <person name="Cornet L."/>
        </authorList>
    </citation>
    <scope>NUCLEOTIDE SEQUENCE [LARGE SCALE GENOMIC DNA]</scope>
</reference>
<dbReference type="EMBL" id="QBMP01000282">
    <property type="protein sequence ID" value="PZO47211.1"/>
    <property type="molecule type" value="Genomic_DNA"/>
</dbReference>
<accession>A0A2W4YJ49</accession>
<evidence type="ECO:0000313" key="1">
    <source>
        <dbReference type="EMBL" id="PZO47211.1"/>
    </source>
</evidence>
<evidence type="ECO:0008006" key="3">
    <source>
        <dbReference type="Google" id="ProtNLM"/>
    </source>
</evidence>
<protein>
    <recommendedName>
        <fullName evidence="3">DUF2281 domain-containing protein</fullName>
    </recommendedName>
</protein>
<sequence>MEKYGYSPSLQAIARLPISDRYQLLEKHVAGTAADFANHSALTEFSEVDIDDWDAADGEA</sequence>
<organism evidence="1 2">
    <name type="scientific">Phormidesmis priestleyi</name>
    <dbReference type="NCBI Taxonomy" id="268141"/>
    <lineage>
        <taxon>Bacteria</taxon>
        <taxon>Bacillati</taxon>
        <taxon>Cyanobacteriota</taxon>
        <taxon>Cyanophyceae</taxon>
        <taxon>Leptolyngbyales</taxon>
        <taxon>Leptolyngbyaceae</taxon>
        <taxon>Phormidesmis</taxon>
    </lineage>
</organism>
<dbReference type="Proteomes" id="UP000249794">
    <property type="component" value="Unassembled WGS sequence"/>
</dbReference>
<evidence type="ECO:0000313" key="2">
    <source>
        <dbReference type="Proteomes" id="UP000249794"/>
    </source>
</evidence>
<gene>
    <name evidence="1" type="ORF">DCF15_19345</name>
</gene>
<proteinExistence type="predicted"/>